<dbReference type="SUPFAM" id="SSF88723">
    <property type="entry name" value="PIN domain-like"/>
    <property type="match status" value="1"/>
</dbReference>
<dbReference type="EMBL" id="QWKZ01000014">
    <property type="protein sequence ID" value="RIH88265.1"/>
    <property type="molecule type" value="Genomic_DNA"/>
</dbReference>
<evidence type="ECO:0000259" key="1">
    <source>
        <dbReference type="Pfam" id="PF01850"/>
    </source>
</evidence>
<feature type="domain" description="PIN" evidence="1">
    <location>
        <begin position="4"/>
        <end position="108"/>
    </location>
</feature>
<sequence length="144" mass="16210">MRFWDSSALVPLLTLEPTSSQMLALYQSDPELLVWWGTEVELASALARLEREGALRPEEADQAFARLMALKSAWHEVLPSEEVREAARRFLRVHPLRAMDALQLAAAFVASRGRPSQLTFVCLDARLLLAAKREGFPVLSHLEE</sequence>
<dbReference type="InterPro" id="IPR029060">
    <property type="entry name" value="PIN-like_dom_sf"/>
</dbReference>
<dbReference type="AlphaFoldDB" id="A0A399EXE4"/>
<reference evidence="2 3" key="1">
    <citation type="submission" date="2018-08" db="EMBL/GenBank/DDBJ databases">
        <title>Meiothermus luteus KCTC 52599 genome sequencing project.</title>
        <authorList>
            <person name="Da Costa M.S."/>
            <person name="Albuquerque L."/>
            <person name="Raposo P."/>
            <person name="Froufe H.J.C."/>
            <person name="Barroso C.S."/>
            <person name="Egas C."/>
        </authorList>
    </citation>
    <scope>NUCLEOTIDE SEQUENCE [LARGE SCALE GENOMIC DNA]</scope>
    <source>
        <strain evidence="2 3">KCTC 52599</strain>
    </source>
</reference>
<keyword evidence="3" id="KW-1185">Reference proteome</keyword>
<dbReference type="Pfam" id="PF01850">
    <property type="entry name" value="PIN"/>
    <property type="match status" value="1"/>
</dbReference>
<dbReference type="Proteomes" id="UP000265800">
    <property type="component" value="Unassembled WGS sequence"/>
</dbReference>
<accession>A0A399EXE4</accession>
<dbReference type="InterPro" id="IPR002716">
    <property type="entry name" value="PIN_dom"/>
</dbReference>
<name>A0A399EXE4_9DEIN</name>
<comment type="caution">
    <text evidence="2">The sequence shown here is derived from an EMBL/GenBank/DDBJ whole genome shotgun (WGS) entry which is preliminary data.</text>
</comment>
<dbReference type="RefSeq" id="WP_119359361.1">
    <property type="nucleotide sequence ID" value="NZ_QWKZ01000014.1"/>
</dbReference>
<organism evidence="2 3">
    <name type="scientific">Meiothermus luteus</name>
    <dbReference type="NCBI Taxonomy" id="2026184"/>
    <lineage>
        <taxon>Bacteria</taxon>
        <taxon>Thermotogati</taxon>
        <taxon>Deinococcota</taxon>
        <taxon>Deinococci</taxon>
        <taxon>Thermales</taxon>
        <taxon>Thermaceae</taxon>
        <taxon>Meiothermus</taxon>
    </lineage>
</organism>
<dbReference type="Gene3D" id="3.40.50.1010">
    <property type="entry name" value="5'-nuclease"/>
    <property type="match status" value="1"/>
</dbReference>
<evidence type="ECO:0000313" key="2">
    <source>
        <dbReference type="EMBL" id="RIH88265.1"/>
    </source>
</evidence>
<evidence type="ECO:0000313" key="3">
    <source>
        <dbReference type="Proteomes" id="UP000265800"/>
    </source>
</evidence>
<dbReference type="CDD" id="cd09874">
    <property type="entry name" value="PIN_MT3492-like"/>
    <property type="match status" value="1"/>
</dbReference>
<gene>
    <name evidence="2" type="ORF">Mlute_00681</name>
</gene>
<protein>
    <recommendedName>
        <fullName evidence="1">PIN domain-containing protein</fullName>
    </recommendedName>
</protein>
<proteinExistence type="predicted"/>
<dbReference type="OrthoDB" id="33298at2"/>